<reference evidence="1 2" key="1">
    <citation type="journal article" date="2023" name="Life. Sci Alliance">
        <title>Evolutionary insights into 3D genome organization and epigenetic landscape of Vigna mungo.</title>
        <authorList>
            <person name="Junaid A."/>
            <person name="Singh B."/>
            <person name="Bhatia S."/>
        </authorList>
    </citation>
    <scope>NUCLEOTIDE SEQUENCE [LARGE SCALE GENOMIC DNA]</scope>
    <source>
        <strain evidence="1">Urdbean</strain>
    </source>
</reference>
<protein>
    <submittedName>
        <fullName evidence="1">Uncharacterized protein</fullName>
    </submittedName>
</protein>
<proteinExistence type="predicted"/>
<organism evidence="1 2">
    <name type="scientific">Vigna mungo</name>
    <name type="common">Black gram</name>
    <name type="synonym">Phaseolus mungo</name>
    <dbReference type="NCBI Taxonomy" id="3915"/>
    <lineage>
        <taxon>Eukaryota</taxon>
        <taxon>Viridiplantae</taxon>
        <taxon>Streptophyta</taxon>
        <taxon>Embryophyta</taxon>
        <taxon>Tracheophyta</taxon>
        <taxon>Spermatophyta</taxon>
        <taxon>Magnoliopsida</taxon>
        <taxon>eudicotyledons</taxon>
        <taxon>Gunneridae</taxon>
        <taxon>Pentapetalae</taxon>
        <taxon>rosids</taxon>
        <taxon>fabids</taxon>
        <taxon>Fabales</taxon>
        <taxon>Fabaceae</taxon>
        <taxon>Papilionoideae</taxon>
        <taxon>50 kb inversion clade</taxon>
        <taxon>NPAAA clade</taxon>
        <taxon>indigoferoid/millettioid clade</taxon>
        <taxon>Phaseoleae</taxon>
        <taxon>Vigna</taxon>
    </lineage>
</organism>
<dbReference type="AlphaFoldDB" id="A0AAQ3PDZ2"/>
<sequence>MEELEALLEQGFGDNNDRGSIVAGSIVAGSRVLSSGVMRLGELDDHLGCELLPLLNTTAASSVTNAFSTSTSSSASNYAPKVIVTRERDKNSKLIVALVLASVTFRYYDLFFLGPHCNVLNHIGLNFNELVVPCFTLHDGASGHDVDMEEWKRLESAICLAIDDNDPPLPFSGAPV</sequence>
<evidence type="ECO:0000313" key="1">
    <source>
        <dbReference type="EMBL" id="WVZ25977.1"/>
    </source>
</evidence>
<keyword evidence="2" id="KW-1185">Reference proteome</keyword>
<accession>A0AAQ3PDZ2</accession>
<gene>
    <name evidence="1" type="ORF">V8G54_004521</name>
</gene>
<dbReference type="Proteomes" id="UP001374535">
    <property type="component" value="Chromosome 1"/>
</dbReference>
<name>A0AAQ3PDZ2_VIGMU</name>
<dbReference type="EMBL" id="CP144700">
    <property type="protein sequence ID" value="WVZ25977.1"/>
    <property type="molecule type" value="Genomic_DNA"/>
</dbReference>
<evidence type="ECO:0000313" key="2">
    <source>
        <dbReference type="Proteomes" id="UP001374535"/>
    </source>
</evidence>